<keyword evidence="2" id="KW-0863">Zinc-finger</keyword>
<evidence type="ECO:0000313" key="7">
    <source>
        <dbReference type="EMBL" id="CAD9285858.1"/>
    </source>
</evidence>
<evidence type="ECO:0000256" key="5">
    <source>
        <dbReference type="SAM" id="MobiDB-lite"/>
    </source>
</evidence>
<evidence type="ECO:0000259" key="6">
    <source>
        <dbReference type="PROSITE" id="PS51036"/>
    </source>
</evidence>
<feature type="coiled-coil region" evidence="4">
    <location>
        <begin position="59"/>
        <end position="86"/>
    </location>
</feature>
<evidence type="ECO:0000256" key="3">
    <source>
        <dbReference type="ARBA" id="ARBA00022833"/>
    </source>
</evidence>
<dbReference type="Gene3D" id="1.20.5.4770">
    <property type="match status" value="1"/>
</dbReference>
<feature type="region of interest" description="Disordered" evidence="5">
    <location>
        <begin position="99"/>
        <end position="134"/>
    </location>
</feature>
<sequence>MSDQTATNKPSNVVLCKMGCGFFGSSATGDCCSKCFLAAQKKKGDSSAPVEECQTSQESQEMEVEVKKAEKEEKKVEDAMEVDEVKPVDEEVESVVVEKKPVAETPKKKKKKKKPSYKNMMAGMMKSHSPTRDIQQEKEALRNVTGGGAFSKIDKI</sequence>
<dbReference type="Pfam" id="PF01754">
    <property type="entry name" value="zf-A20"/>
    <property type="match status" value="1"/>
</dbReference>
<reference evidence="7" key="1">
    <citation type="submission" date="2021-01" db="EMBL/GenBank/DDBJ databases">
        <authorList>
            <person name="Corre E."/>
            <person name="Pelletier E."/>
            <person name="Niang G."/>
            <person name="Scheremetjew M."/>
            <person name="Finn R."/>
            <person name="Kale V."/>
            <person name="Holt S."/>
            <person name="Cochrane G."/>
            <person name="Meng A."/>
            <person name="Brown T."/>
            <person name="Cohen L."/>
        </authorList>
    </citation>
    <scope>NUCLEOTIDE SEQUENCE</scope>
    <source>
        <strain evidence="7">CCMP 410</strain>
    </source>
</reference>
<accession>A0A7S1V2I9</accession>
<dbReference type="GO" id="GO:0003677">
    <property type="term" value="F:DNA binding"/>
    <property type="evidence" value="ECO:0007669"/>
    <property type="project" value="InterPro"/>
</dbReference>
<dbReference type="GO" id="GO:0008270">
    <property type="term" value="F:zinc ion binding"/>
    <property type="evidence" value="ECO:0007669"/>
    <property type="project" value="UniProtKB-KW"/>
</dbReference>
<gene>
    <name evidence="7" type="ORF">GOCE00092_LOCUS14403</name>
</gene>
<dbReference type="PROSITE" id="PS51036">
    <property type="entry name" value="ZF_A20"/>
    <property type="match status" value="1"/>
</dbReference>
<keyword evidence="4" id="KW-0175">Coiled coil</keyword>
<evidence type="ECO:0000256" key="4">
    <source>
        <dbReference type="SAM" id="Coils"/>
    </source>
</evidence>
<dbReference type="SUPFAM" id="SSF57716">
    <property type="entry name" value="Glucocorticoid receptor-like (DNA-binding domain)"/>
    <property type="match status" value="1"/>
</dbReference>
<keyword evidence="3" id="KW-0862">Zinc</keyword>
<dbReference type="InterPro" id="IPR002653">
    <property type="entry name" value="Znf_A20"/>
</dbReference>
<protein>
    <recommendedName>
        <fullName evidence="6">A20-type domain-containing protein</fullName>
    </recommendedName>
</protein>
<proteinExistence type="predicted"/>
<keyword evidence="1" id="KW-0479">Metal-binding</keyword>
<feature type="compositionally biased region" description="Basic residues" evidence="5">
    <location>
        <begin position="107"/>
        <end position="116"/>
    </location>
</feature>
<name>A0A7S1V2I9_9STRA</name>
<feature type="domain" description="A20-type" evidence="6">
    <location>
        <begin position="10"/>
        <end position="44"/>
    </location>
</feature>
<dbReference type="AlphaFoldDB" id="A0A7S1V2I9"/>
<evidence type="ECO:0000256" key="1">
    <source>
        <dbReference type="ARBA" id="ARBA00022723"/>
    </source>
</evidence>
<evidence type="ECO:0000256" key="2">
    <source>
        <dbReference type="ARBA" id="ARBA00022771"/>
    </source>
</evidence>
<organism evidence="7">
    <name type="scientific">Grammatophora oceanica</name>
    <dbReference type="NCBI Taxonomy" id="210454"/>
    <lineage>
        <taxon>Eukaryota</taxon>
        <taxon>Sar</taxon>
        <taxon>Stramenopiles</taxon>
        <taxon>Ochrophyta</taxon>
        <taxon>Bacillariophyta</taxon>
        <taxon>Fragilariophyceae</taxon>
        <taxon>Fragilariophycidae</taxon>
        <taxon>Rhabdonematales</taxon>
        <taxon>Grammatophoraceae</taxon>
        <taxon>Grammatophora</taxon>
    </lineage>
</organism>
<dbReference type="EMBL" id="HBGK01027813">
    <property type="protein sequence ID" value="CAD9285858.1"/>
    <property type="molecule type" value="Transcribed_RNA"/>
</dbReference>